<reference evidence="2 3" key="1">
    <citation type="submission" date="2021-08" db="EMBL/GenBank/DDBJ databases">
        <title>Comparative Genomics Analysis of the Genus Qipengyuania Reveals Extensive Genetic Diversity and Metabolic Versatility, Including the Description of Fifteen Novel Species.</title>
        <authorList>
            <person name="Liu Y."/>
        </authorList>
    </citation>
    <scope>NUCLEOTIDE SEQUENCE [LARGE SCALE GENOMIC DNA]</scope>
    <source>
        <strain evidence="2 3">6D47A</strain>
    </source>
</reference>
<dbReference type="InterPro" id="IPR009875">
    <property type="entry name" value="PilZ_domain"/>
</dbReference>
<dbReference type="Proteomes" id="UP000755104">
    <property type="component" value="Unassembled WGS sequence"/>
</dbReference>
<evidence type="ECO:0000259" key="1">
    <source>
        <dbReference type="Pfam" id="PF07238"/>
    </source>
</evidence>
<proteinExistence type="predicted"/>
<evidence type="ECO:0000313" key="2">
    <source>
        <dbReference type="EMBL" id="MBX7481496.1"/>
    </source>
</evidence>
<dbReference type="EMBL" id="JAIGNO010000002">
    <property type="protein sequence ID" value="MBX7481496.1"/>
    <property type="molecule type" value="Genomic_DNA"/>
</dbReference>
<dbReference type="SUPFAM" id="SSF141371">
    <property type="entry name" value="PilZ domain-like"/>
    <property type="match status" value="1"/>
</dbReference>
<feature type="domain" description="PilZ" evidence="1">
    <location>
        <begin position="27"/>
        <end position="89"/>
    </location>
</feature>
<gene>
    <name evidence="2" type="ORF">K3174_03075</name>
</gene>
<sequence length="122" mass="12953">MSSLDTRNVARDSLFLFAELTLEGLPQAARVKVRNLSAGGMMADAGGLEVSRGDRLTAELRTVGSVKGSVAWVQGERIGIAFETAIDPAVVRAPIVTDNDSPRYARPVIASPTHGDHPVRSI</sequence>
<evidence type="ECO:0000313" key="3">
    <source>
        <dbReference type="Proteomes" id="UP000755104"/>
    </source>
</evidence>
<protein>
    <submittedName>
        <fullName evidence="2">PilZ domain-containing protein</fullName>
    </submittedName>
</protein>
<organism evidence="2 3">
    <name type="scientific">Qipengyuania qiaonensis</name>
    <dbReference type="NCBI Taxonomy" id="2867240"/>
    <lineage>
        <taxon>Bacteria</taxon>
        <taxon>Pseudomonadati</taxon>
        <taxon>Pseudomonadota</taxon>
        <taxon>Alphaproteobacteria</taxon>
        <taxon>Sphingomonadales</taxon>
        <taxon>Erythrobacteraceae</taxon>
        <taxon>Qipengyuania</taxon>
    </lineage>
</organism>
<dbReference type="Pfam" id="PF07238">
    <property type="entry name" value="PilZ"/>
    <property type="match status" value="1"/>
</dbReference>
<name>A0ABS7J2F7_9SPHN</name>
<comment type="caution">
    <text evidence="2">The sequence shown here is derived from an EMBL/GenBank/DDBJ whole genome shotgun (WGS) entry which is preliminary data.</text>
</comment>
<keyword evidence="3" id="KW-1185">Reference proteome</keyword>
<accession>A0ABS7J2F7</accession>